<protein>
    <submittedName>
        <fullName evidence="1">Uncharacterized protein</fullName>
    </submittedName>
</protein>
<proteinExistence type="predicted"/>
<name>A0A1B4LJK0_9BURK</name>
<dbReference type="EMBL" id="CP013421">
    <property type="protein sequence ID" value="AOJ77314.1"/>
    <property type="molecule type" value="Genomic_DNA"/>
</dbReference>
<evidence type="ECO:0000313" key="1">
    <source>
        <dbReference type="EMBL" id="AOJ77314.1"/>
    </source>
</evidence>
<dbReference type="Proteomes" id="UP000243680">
    <property type="component" value="Chromosome 3"/>
</dbReference>
<accession>A0A1B4LJK0</accession>
<reference evidence="1 2" key="1">
    <citation type="submission" date="2015-12" db="EMBL/GenBank/DDBJ databases">
        <title>Diversity of Burkholderia near neighbor genomes.</title>
        <authorList>
            <person name="Sahl J."/>
            <person name="Wagner D."/>
            <person name="Keim P."/>
        </authorList>
    </citation>
    <scope>NUCLEOTIDE SEQUENCE [LARGE SCALE GENOMIC DNA]</scope>
    <source>
        <strain evidence="1 2">MSMB0783</strain>
    </source>
</reference>
<dbReference type="AlphaFoldDB" id="A0A1B4LJK0"/>
<gene>
    <name evidence="1" type="ORF">WJ35_15945</name>
</gene>
<evidence type="ECO:0000313" key="2">
    <source>
        <dbReference type="Proteomes" id="UP000243680"/>
    </source>
</evidence>
<dbReference type="RefSeq" id="WP_059475465.1">
    <property type="nucleotide sequence ID" value="NZ_CP013421.1"/>
</dbReference>
<sequence>MIYVLELPEAGAPNAWFAYDDADFARKVAASDPLARDEIHDTLTVRELLAFDGAEPDAALRAAYPALCSLGDAYGWDAMLYRADYVLGRGVCGNQPVTLRDAAAAALAARGAAIVYWTDDDALAAFEGGDPRVAGERNWRARRALYEQLVALDVLADDN</sequence>
<organism evidence="1 2">
    <name type="scientific">Burkholderia ubonensis</name>
    <dbReference type="NCBI Taxonomy" id="101571"/>
    <lineage>
        <taxon>Bacteria</taxon>
        <taxon>Pseudomonadati</taxon>
        <taxon>Pseudomonadota</taxon>
        <taxon>Betaproteobacteria</taxon>
        <taxon>Burkholderiales</taxon>
        <taxon>Burkholderiaceae</taxon>
        <taxon>Burkholderia</taxon>
        <taxon>Burkholderia cepacia complex</taxon>
    </lineage>
</organism>